<dbReference type="Pfam" id="PF07690">
    <property type="entry name" value="MFS_1"/>
    <property type="match status" value="2"/>
</dbReference>
<feature type="transmembrane region" description="Helical" evidence="7">
    <location>
        <begin position="162"/>
        <end position="184"/>
    </location>
</feature>
<dbReference type="STRING" id="1586267.GCA_001418685_01531"/>
<evidence type="ECO:0000256" key="6">
    <source>
        <dbReference type="ARBA" id="ARBA00023136"/>
    </source>
</evidence>
<feature type="transmembrane region" description="Helical" evidence="7">
    <location>
        <begin position="392"/>
        <end position="415"/>
    </location>
</feature>
<keyword evidence="4 7" id="KW-0812">Transmembrane</keyword>
<feature type="transmembrane region" description="Helical" evidence="7">
    <location>
        <begin position="103"/>
        <end position="122"/>
    </location>
</feature>
<feature type="transmembrane region" description="Helical" evidence="7">
    <location>
        <begin position="76"/>
        <end position="97"/>
    </location>
</feature>
<dbReference type="Proteomes" id="UP000182761">
    <property type="component" value="Unassembled WGS sequence"/>
</dbReference>
<feature type="transmembrane region" description="Helical" evidence="7">
    <location>
        <begin position="223"/>
        <end position="243"/>
    </location>
</feature>
<dbReference type="InterPro" id="IPR020846">
    <property type="entry name" value="MFS_dom"/>
</dbReference>
<feature type="transmembrane region" description="Helical" evidence="7">
    <location>
        <begin position="297"/>
        <end position="316"/>
    </location>
</feature>
<reference evidence="9 10" key="1">
    <citation type="submission" date="2016-01" db="EMBL/GenBank/DDBJ databases">
        <authorList>
            <person name="McClelland M."/>
            <person name="Jain A."/>
            <person name="Saraogi P."/>
            <person name="Mendelson R."/>
            <person name="Westerman R."/>
            <person name="SanMiguel P."/>
            <person name="Csonka L."/>
        </authorList>
    </citation>
    <scope>NUCLEOTIDE SEQUENCE [LARGE SCALE GENOMIC DNA]</scope>
    <source>
        <strain evidence="9 10">R-53146</strain>
    </source>
</reference>
<dbReference type="PANTHER" id="PTHR42718">
    <property type="entry name" value="MAJOR FACILITATOR SUPERFAMILY MULTIDRUG TRANSPORTER MFSC"/>
    <property type="match status" value="1"/>
</dbReference>
<dbReference type="InterPro" id="IPR004638">
    <property type="entry name" value="EmrB-like"/>
</dbReference>
<feature type="domain" description="Major facilitator superfamily (MFS) profile" evidence="8">
    <location>
        <begin position="10"/>
        <end position="454"/>
    </location>
</feature>
<dbReference type="PANTHER" id="PTHR42718:SF46">
    <property type="entry name" value="BLR6921 PROTEIN"/>
    <property type="match status" value="1"/>
</dbReference>
<evidence type="ECO:0000313" key="10">
    <source>
        <dbReference type="Proteomes" id="UP000182761"/>
    </source>
</evidence>
<feature type="transmembrane region" description="Helical" evidence="7">
    <location>
        <begin position="264"/>
        <end position="285"/>
    </location>
</feature>
<feature type="transmembrane region" description="Helical" evidence="7">
    <location>
        <begin position="48"/>
        <end position="67"/>
    </location>
</feature>
<evidence type="ECO:0000313" key="9">
    <source>
        <dbReference type="EMBL" id="CVK16668.1"/>
    </source>
</evidence>
<dbReference type="InterPro" id="IPR011701">
    <property type="entry name" value="MFS"/>
</dbReference>
<evidence type="ECO:0000256" key="4">
    <source>
        <dbReference type="ARBA" id="ARBA00022692"/>
    </source>
</evidence>
<dbReference type="Gene3D" id="1.20.1720.10">
    <property type="entry name" value="Multidrug resistance protein D"/>
    <property type="match status" value="1"/>
</dbReference>
<accession>A0A0X3AS11</accession>
<dbReference type="NCBIfam" id="TIGR00711">
    <property type="entry name" value="efflux_EmrB"/>
    <property type="match status" value="1"/>
</dbReference>
<evidence type="ECO:0000256" key="5">
    <source>
        <dbReference type="ARBA" id="ARBA00022989"/>
    </source>
</evidence>
<organism evidence="9 10">
    <name type="scientific">Apibacter mensalis</name>
    <dbReference type="NCBI Taxonomy" id="1586267"/>
    <lineage>
        <taxon>Bacteria</taxon>
        <taxon>Pseudomonadati</taxon>
        <taxon>Bacteroidota</taxon>
        <taxon>Flavobacteriia</taxon>
        <taxon>Flavobacteriales</taxon>
        <taxon>Weeksellaceae</taxon>
        <taxon>Apibacter</taxon>
    </lineage>
</organism>
<dbReference type="AlphaFoldDB" id="A0A0X3AS11"/>
<proteinExistence type="predicted"/>
<evidence type="ECO:0000256" key="7">
    <source>
        <dbReference type="SAM" id="Phobius"/>
    </source>
</evidence>
<feature type="transmembrane region" description="Helical" evidence="7">
    <location>
        <begin position="328"/>
        <end position="346"/>
    </location>
</feature>
<evidence type="ECO:0000256" key="1">
    <source>
        <dbReference type="ARBA" id="ARBA00004651"/>
    </source>
</evidence>
<dbReference type="CDD" id="cd17503">
    <property type="entry name" value="MFS_LmrB_MDR_like"/>
    <property type="match status" value="1"/>
</dbReference>
<sequence length="464" mass="50840">MTEGKVSKFLPWIAAMAIFMQFLDSTILNTALPSIAKDLDKSPLEMQSVLIAYVLTIALLIPLSGWLSDKFGSKNIFILSVTVFTIGSFLCALSVSLKMLVCMRIIQAVGGSMMVPVSRLTLIYSYPKHQLLRVINFITIPGLLGPVIGPTLGGWLVEIASWHWIFLINIPIGILGILVAGKSFPNYKIINGKFDFIGFILFSLSLVSLSLSLEFAVDGKTTMVNIMILSLLSMSLLYTYVIYSKKVVRPIIDLDLFKIRTLKIGIIGNLITRLGIGGVPLMLPLMLQVGFGKSPTVSGVMLIFSAISTIVAKSWVIPWVKRFGYRKLLIYNTIILGISISLFSLPDKNTPIFWLIPILILYGFFNSVQMTSMNSISLAELTPVNASGGNTILSVTQQLSISFGISLSSIILRGFNLSDVFTEVSSSFRATLVVLGLITIVSSFTFKYLKSEDGAEMSGIKKIN</sequence>
<dbReference type="PROSITE" id="PS50850">
    <property type="entry name" value="MFS"/>
    <property type="match status" value="1"/>
</dbReference>
<dbReference type="SUPFAM" id="SSF103473">
    <property type="entry name" value="MFS general substrate transporter"/>
    <property type="match status" value="1"/>
</dbReference>
<dbReference type="OrthoDB" id="9807274at2"/>
<evidence type="ECO:0000256" key="3">
    <source>
        <dbReference type="ARBA" id="ARBA00022475"/>
    </source>
</evidence>
<name>A0A0X3AS11_9FLAO</name>
<dbReference type="Gene3D" id="1.20.1250.20">
    <property type="entry name" value="MFS general substrate transporter like domains"/>
    <property type="match status" value="1"/>
</dbReference>
<feature type="transmembrane region" description="Helical" evidence="7">
    <location>
        <begin position="134"/>
        <end position="156"/>
    </location>
</feature>
<dbReference type="RefSeq" id="WP_055425855.1">
    <property type="nucleotide sequence ID" value="NZ_FCOR01000009.1"/>
</dbReference>
<evidence type="ECO:0000259" key="8">
    <source>
        <dbReference type="PROSITE" id="PS50850"/>
    </source>
</evidence>
<feature type="transmembrane region" description="Helical" evidence="7">
    <location>
        <begin position="196"/>
        <end position="217"/>
    </location>
</feature>
<keyword evidence="5 7" id="KW-1133">Transmembrane helix</keyword>
<keyword evidence="6 7" id="KW-0472">Membrane</keyword>
<keyword evidence="3" id="KW-1003">Cell membrane</keyword>
<dbReference type="GO" id="GO:0022857">
    <property type="term" value="F:transmembrane transporter activity"/>
    <property type="evidence" value="ECO:0007669"/>
    <property type="project" value="InterPro"/>
</dbReference>
<feature type="transmembrane region" description="Helical" evidence="7">
    <location>
        <begin position="9"/>
        <end position="28"/>
    </location>
</feature>
<keyword evidence="2" id="KW-0813">Transport</keyword>
<dbReference type="GO" id="GO:0005886">
    <property type="term" value="C:plasma membrane"/>
    <property type="evidence" value="ECO:0007669"/>
    <property type="project" value="UniProtKB-SubCell"/>
</dbReference>
<dbReference type="InterPro" id="IPR036259">
    <property type="entry name" value="MFS_trans_sf"/>
</dbReference>
<feature type="transmembrane region" description="Helical" evidence="7">
    <location>
        <begin position="427"/>
        <end position="449"/>
    </location>
</feature>
<keyword evidence="10" id="KW-1185">Reference proteome</keyword>
<dbReference type="EMBL" id="FCOR01000009">
    <property type="protein sequence ID" value="CVK16668.1"/>
    <property type="molecule type" value="Genomic_DNA"/>
</dbReference>
<evidence type="ECO:0000256" key="2">
    <source>
        <dbReference type="ARBA" id="ARBA00022448"/>
    </source>
</evidence>
<gene>
    <name evidence="9" type="ORF">Ga0061079_10958</name>
</gene>
<feature type="transmembrane region" description="Helical" evidence="7">
    <location>
        <begin position="352"/>
        <end position="371"/>
    </location>
</feature>
<comment type="subcellular location">
    <subcellularLocation>
        <location evidence="1">Cell membrane</location>
        <topology evidence="1">Multi-pass membrane protein</topology>
    </subcellularLocation>
</comment>
<protein>
    <submittedName>
        <fullName evidence="9">Drug resistance transporter, EmrB/QacA subfamily</fullName>
    </submittedName>
</protein>